<evidence type="ECO:0000256" key="6">
    <source>
        <dbReference type="ARBA" id="ARBA00022723"/>
    </source>
</evidence>
<dbReference type="FunCoup" id="A0A1B1YTN9">
    <property type="interactions" value="40"/>
</dbReference>
<keyword evidence="13" id="KW-1185">Reference proteome</keyword>
<dbReference type="InterPro" id="IPR036188">
    <property type="entry name" value="FAD/NAD-bd_sf"/>
</dbReference>
<dbReference type="CDD" id="cd02930">
    <property type="entry name" value="DCR_FMN"/>
    <property type="match status" value="1"/>
</dbReference>
<evidence type="ECO:0000256" key="2">
    <source>
        <dbReference type="ARBA" id="ARBA00001966"/>
    </source>
</evidence>
<dbReference type="InterPro" id="IPR023753">
    <property type="entry name" value="FAD/NAD-binding_dom"/>
</dbReference>
<proteinExistence type="inferred from homology"/>
<dbReference type="PRINTS" id="PR00469">
    <property type="entry name" value="PNDRDTASEII"/>
</dbReference>
<dbReference type="Gene3D" id="3.20.20.70">
    <property type="entry name" value="Aldolase class I"/>
    <property type="match status" value="1"/>
</dbReference>
<evidence type="ECO:0000256" key="9">
    <source>
        <dbReference type="ARBA" id="ARBA00023014"/>
    </source>
</evidence>
<keyword evidence="5" id="KW-0288">FMN</keyword>
<dbReference type="GO" id="GO:0046872">
    <property type="term" value="F:metal ion binding"/>
    <property type="evidence" value="ECO:0007669"/>
    <property type="project" value="UniProtKB-KW"/>
</dbReference>
<dbReference type="RefSeq" id="WP_068804081.1">
    <property type="nucleotide sequence ID" value="NZ_CP014671.1"/>
</dbReference>
<evidence type="ECO:0000313" key="12">
    <source>
        <dbReference type="EMBL" id="ANX04148.1"/>
    </source>
</evidence>
<evidence type="ECO:0000256" key="7">
    <source>
        <dbReference type="ARBA" id="ARBA00023002"/>
    </source>
</evidence>
<accession>A0A1B1YTN9</accession>
<comment type="cofactor">
    <cofactor evidence="1">
        <name>FMN</name>
        <dbReference type="ChEBI" id="CHEBI:58210"/>
    </cofactor>
</comment>
<dbReference type="Pfam" id="PF07992">
    <property type="entry name" value="Pyr_redox_2"/>
    <property type="match status" value="1"/>
</dbReference>
<feature type="domain" description="FAD/NAD(P)-binding" evidence="11">
    <location>
        <begin position="378"/>
        <end position="650"/>
    </location>
</feature>
<comment type="cofactor">
    <cofactor evidence="2">
        <name>[4Fe-4S] cluster</name>
        <dbReference type="ChEBI" id="CHEBI:49883"/>
    </cofactor>
</comment>
<gene>
    <name evidence="12" type="primary">fadH</name>
    <name evidence="12" type="ORF">PG2T_08120</name>
</gene>
<evidence type="ECO:0000256" key="1">
    <source>
        <dbReference type="ARBA" id="ARBA00001917"/>
    </source>
</evidence>
<dbReference type="GO" id="GO:0051536">
    <property type="term" value="F:iron-sulfur cluster binding"/>
    <property type="evidence" value="ECO:0007669"/>
    <property type="project" value="UniProtKB-KW"/>
</dbReference>
<dbReference type="GO" id="GO:0008670">
    <property type="term" value="F:2,4-dienoyl-CoA reductase (NADPH) activity"/>
    <property type="evidence" value="ECO:0007669"/>
    <property type="project" value="TreeGrafter"/>
</dbReference>
<name>A0A1B1YTN9_9GAMM</name>
<dbReference type="EMBL" id="CP014671">
    <property type="protein sequence ID" value="ANX04148.1"/>
    <property type="molecule type" value="Genomic_DNA"/>
</dbReference>
<dbReference type="Proteomes" id="UP000092952">
    <property type="component" value="Chromosome"/>
</dbReference>
<dbReference type="Pfam" id="PF00724">
    <property type="entry name" value="Oxidored_FMN"/>
    <property type="match status" value="1"/>
</dbReference>
<keyword evidence="8" id="KW-0408">Iron</keyword>
<keyword evidence="4" id="KW-0285">Flavoprotein</keyword>
<evidence type="ECO:0000256" key="5">
    <source>
        <dbReference type="ARBA" id="ARBA00022643"/>
    </source>
</evidence>
<dbReference type="SUPFAM" id="SSF51905">
    <property type="entry name" value="FAD/NAD(P)-binding domain"/>
    <property type="match status" value="1"/>
</dbReference>
<dbReference type="AlphaFoldDB" id="A0A1B1YTN9"/>
<dbReference type="STRING" id="1810504.PG2T_08120"/>
<evidence type="ECO:0000256" key="8">
    <source>
        <dbReference type="ARBA" id="ARBA00023004"/>
    </source>
</evidence>
<dbReference type="GO" id="GO:0010181">
    <property type="term" value="F:FMN binding"/>
    <property type="evidence" value="ECO:0007669"/>
    <property type="project" value="InterPro"/>
</dbReference>
<evidence type="ECO:0000256" key="3">
    <source>
        <dbReference type="ARBA" id="ARBA00011048"/>
    </source>
</evidence>
<dbReference type="PANTHER" id="PTHR42917:SF2">
    <property type="entry name" value="2,4-DIENOYL-COA REDUCTASE [(2E)-ENOYL-COA-PRODUCING]"/>
    <property type="match status" value="1"/>
</dbReference>
<dbReference type="InParanoid" id="A0A1B1YTN9"/>
<protein>
    <submittedName>
        <fullName evidence="12">NADPH-dependent 2,4-dienoyl-CoA reductase</fullName>
    </submittedName>
</protein>
<dbReference type="InterPro" id="IPR051793">
    <property type="entry name" value="NADH:flavin_oxidoreductase"/>
</dbReference>
<dbReference type="PANTHER" id="PTHR42917">
    <property type="entry name" value="2,4-DIENOYL-COA REDUCTASE"/>
    <property type="match status" value="1"/>
</dbReference>
<keyword evidence="7" id="KW-0560">Oxidoreductase</keyword>
<keyword evidence="9" id="KW-0411">Iron-sulfur</keyword>
<dbReference type="InterPro" id="IPR013785">
    <property type="entry name" value="Aldolase_TIM"/>
</dbReference>
<keyword evidence="6" id="KW-0479">Metal-binding</keyword>
<dbReference type="SUPFAM" id="SSF51395">
    <property type="entry name" value="FMN-linked oxidoreductases"/>
    <property type="match status" value="1"/>
</dbReference>
<evidence type="ECO:0000313" key="13">
    <source>
        <dbReference type="Proteomes" id="UP000092952"/>
    </source>
</evidence>
<dbReference type="SUPFAM" id="SSF51971">
    <property type="entry name" value="Nucleotide-binding domain"/>
    <property type="match status" value="1"/>
</dbReference>
<dbReference type="OrthoDB" id="8523426at2"/>
<evidence type="ECO:0000256" key="4">
    <source>
        <dbReference type="ARBA" id="ARBA00022630"/>
    </source>
</evidence>
<evidence type="ECO:0000259" key="10">
    <source>
        <dbReference type="Pfam" id="PF00724"/>
    </source>
</evidence>
<sequence length="679" mass="72776">MNSPYPHLFAPLDLGFTTLKNRILMGSMHTLLEDMPDGFRKSAAFFAERARADVALMVTGGFAPNDEGRLSEGSSVFNRADQVADHRLITAAVHAADSKILLQILHGGRYSRHGALVAPSPVRAQINKLAPRAMTEADIERTIEDFARCAALAREAGYDGVEIMGSEGYLLTQFLVPRTNQRDDAWGGSLHNRQRFALEVVRRTRERVGADFILMYRLSVLDLLPDGADWAEIVATARALQGAGVTLFNTGVGWHEARVPTIAHMVPRGAFTFAAARLRGELSVPLIASNRINNPAQAEAVLARGEADMVSMARPFLADPQFVRKAREGRADEINTCIACNQACLDVIFRDQLCGCMVNPRACRETEPLPAPVRTPQRLAVVGGGPAGLAFATGAAQRGHHVTVYEAAAQLGGQFNLAKAVPGKGDYAETIRYYARQLELLGAAVRLNHRVAAQELITAGYDAVVLASGVRARRPDIAGIDHPLVLDYAELLTGQRPVGQRVAIIGGGGIGLDVAEYLAHAEPNQDPARPDIDAFLQMWGVDRQLGARGGLLPEPVAVPSARTLYLCQRSDGLPGRGAGMTTVWAHRLTLQKRGVQVLTGVEYARIDDAGLHLLVQGEPRLLAVDNVVICAGQEPQQALFAALQAAGMAVHLIGGAREAGELNAVRAIAEGTQLAATLG</sequence>
<dbReference type="KEGG" id="gbi:PG2T_08120"/>
<dbReference type="GO" id="GO:0033543">
    <property type="term" value="P:fatty acid beta-oxidation, unsaturated, even number, reductase/isomerase pathway"/>
    <property type="evidence" value="ECO:0007669"/>
    <property type="project" value="TreeGrafter"/>
</dbReference>
<evidence type="ECO:0000259" key="11">
    <source>
        <dbReference type="Pfam" id="PF07992"/>
    </source>
</evidence>
<dbReference type="Gene3D" id="3.40.50.720">
    <property type="entry name" value="NAD(P)-binding Rossmann-like Domain"/>
    <property type="match status" value="1"/>
</dbReference>
<feature type="domain" description="NADH:flavin oxidoreductase/NADH oxidase N-terminal" evidence="10">
    <location>
        <begin position="8"/>
        <end position="333"/>
    </location>
</feature>
<dbReference type="PRINTS" id="PR00368">
    <property type="entry name" value="FADPNR"/>
</dbReference>
<comment type="similarity">
    <text evidence="3">In the N-terminal section; belongs to the NADH:flavin oxidoreductase/NADH oxidase family.</text>
</comment>
<reference evidence="13" key="1">
    <citation type="submission" date="2016-03" db="EMBL/GenBank/DDBJ databases">
        <title>Complete genome sequence of Solimmundus cernigliae, representing a novel lineage of polycyclic aromatic hydrocarbon degraders within the Gammaproteobacteria.</title>
        <authorList>
            <person name="Singleton D.R."/>
            <person name="Dickey A.N."/>
            <person name="Scholl E.H."/>
            <person name="Wright F.A."/>
            <person name="Aitken M.D."/>
        </authorList>
    </citation>
    <scope>NUCLEOTIDE SEQUENCE [LARGE SCALE GENOMIC DNA]</scope>
    <source>
        <strain evidence="13">TR3.2</strain>
    </source>
</reference>
<organism evidence="12 13">
    <name type="scientific">Immundisolibacter cernigliae</name>
    <dbReference type="NCBI Taxonomy" id="1810504"/>
    <lineage>
        <taxon>Bacteria</taxon>
        <taxon>Pseudomonadati</taxon>
        <taxon>Pseudomonadota</taxon>
        <taxon>Gammaproteobacteria</taxon>
        <taxon>Immundisolibacterales</taxon>
        <taxon>Immundisolibacteraceae</taxon>
        <taxon>Immundisolibacter</taxon>
    </lineage>
</organism>
<dbReference type="Gene3D" id="3.50.50.60">
    <property type="entry name" value="FAD/NAD(P)-binding domain"/>
    <property type="match status" value="1"/>
</dbReference>
<dbReference type="InterPro" id="IPR001155">
    <property type="entry name" value="OxRdtase_FMN_N"/>
</dbReference>